<evidence type="ECO:0000256" key="2">
    <source>
        <dbReference type="ARBA" id="ARBA00022692"/>
    </source>
</evidence>
<accession>A0ABS7L3X8</accession>
<dbReference type="Pfam" id="PF01226">
    <property type="entry name" value="Form_Nir_trans"/>
    <property type="match status" value="1"/>
</dbReference>
<dbReference type="PANTHER" id="PTHR30520">
    <property type="entry name" value="FORMATE TRANSPORTER-RELATED"/>
    <property type="match status" value="1"/>
</dbReference>
<dbReference type="Proteomes" id="UP000779049">
    <property type="component" value="Unassembled WGS sequence"/>
</dbReference>
<keyword evidence="3 5" id="KW-1133">Transmembrane helix</keyword>
<feature type="transmembrane region" description="Helical" evidence="5">
    <location>
        <begin position="111"/>
        <end position="132"/>
    </location>
</feature>
<dbReference type="EMBL" id="VIRV01000001">
    <property type="protein sequence ID" value="MBY0757739.1"/>
    <property type="molecule type" value="Genomic_DNA"/>
</dbReference>
<evidence type="ECO:0000313" key="7">
    <source>
        <dbReference type="Proteomes" id="UP000779049"/>
    </source>
</evidence>
<feature type="transmembrane region" description="Helical" evidence="5">
    <location>
        <begin position="29"/>
        <end position="49"/>
    </location>
</feature>
<organism evidence="6 7">
    <name type="scientific">Sellimonas caecigallum</name>
    <dbReference type="NCBI Taxonomy" id="2592333"/>
    <lineage>
        <taxon>Bacteria</taxon>
        <taxon>Bacillati</taxon>
        <taxon>Bacillota</taxon>
        <taxon>Clostridia</taxon>
        <taxon>Lachnospirales</taxon>
        <taxon>Lachnospiraceae</taxon>
        <taxon>Sellimonas</taxon>
    </lineage>
</organism>
<dbReference type="Gene3D" id="1.20.1080.10">
    <property type="entry name" value="Glycerol uptake facilitator protein"/>
    <property type="match status" value="1"/>
</dbReference>
<evidence type="ECO:0000313" key="6">
    <source>
        <dbReference type="EMBL" id="MBY0757739.1"/>
    </source>
</evidence>
<protein>
    <submittedName>
        <fullName evidence="6">Formate/nitrite transporter family protein</fullName>
    </submittedName>
</protein>
<dbReference type="RefSeq" id="WP_087199286.1">
    <property type="nucleotide sequence ID" value="NZ_CP173660.1"/>
</dbReference>
<feature type="transmembrane region" description="Helical" evidence="5">
    <location>
        <begin position="5"/>
        <end position="23"/>
    </location>
</feature>
<feature type="transmembrane region" description="Helical" evidence="5">
    <location>
        <begin position="183"/>
        <end position="205"/>
    </location>
</feature>
<gene>
    <name evidence="6" type="ORF">FLB61_01255</name>
</gene>
<comment type="subcellular location">
    <subcellularLocation>
        <location evidence="1">Membrane</location>
        <topology evidence="1">Multi-pass membrane protein</topology>
    </subcellularLocation>
</comment>
<evidence type="ECO:0000256" key="4">
    <source>
        <dbReference type="ARBA" id="ARBA00023136"/>
    </source>
</evidence>
<feature type="transmembrane region" description="Helical" evidence="5">
    <location>
        <begin position="69"/>
        <end position="91"/>
    </location>
</feature>
<evidence type="ECO:0000256" key="5">
    <source>
        <dbReference type="SAM" id="Phobius"/>
    </source>
</evidence>
<dbReference type="InterPro" id="IPR000292">
    <property type="entry name" value="For/NO2_transpt"/>
</dbReference>
<evidence type="ECO:0000256" key="3">
    <source>
        <dbReference type="ARBA" id="ARBA00022989"/>
    </source>
</evidence>
<reference evidence="6 7" key="1">
    <citation type="journal article" date="2020" name="New Microbes New Infect">
        <title>Sellimonas caecigallum sp. nov., description and genome sequence of a new member of the Sellimonas genus isolated from the cecum of feral chicken.</title>
        <authorList>
            <person name="Wongkuna S."/>
            <person name="Ghimire S."/>
            <person name="Antony L."/>
            <person name="Chankhamhaengdecha S."/>
            <person name="Janvilisri T."/>
            <person name="Scaria J."/>
        </authorList>
    </citation>
    <scope>NUCLEOTIDE SEQUENCE [LARGE SCALE GENOMIC DNA]</scope>
    <source>
        <strain evidence="6 7">SW451</strain>
    </source>
</reference>
<proteinExistence type="predicted"/>
<sequence length="213" mass="23457">MKEKWISSVMAGIFIAMGAMVYLSIPNTIVASLFFSTGILLVLNLHNMLLTRVWPMTVYNGSYRLSDSVIAWVGNGIGTILVAVLIHFTRFEKGILEKIEGIGKTKLSDDPASLIILGVFCAMFVAFAVFVGGVKQKNGSFAQIFYVWLFITAFVFCGFEHIIADMYYLSVYILNFGALPMDVAKVLICVTVGNLIGGGFVGYAVRKLEEHQQ</sequence>
<name>A0ABS7L3X8_9FIRM</name>
<feature type="transmembrane region" description="Helical" evidence="5">
    <location>
        <begin position="144"/>
        <end position="163"/>
    </location>
</feature>
<keyword evidence="2 5" id="KW-0812">Transmembrane</keyword>
<evidence type="ECO:0000256" key="1">
    <source>
        <dbReference type="ARBA" id="ARBA00004141"/>
    </source>
</evidence>
<dbReference type="PANTHER" id="PTHR30520:SF8">
    <property type="entry name" value="NITRITE TRANSPORTER NIRC"/>
    <property type="match status" value="1"/>
</dbReference>
<keyword evidence="7" id="KW-1185">Reference proteome</keyword>
<comment type="caution">
    <text evidence="6">The sequence shown here is derived from an EMBL/GenBank/DDBJ whole genome shotgun (WGS) entry which is preliminary data.</text>
</comment>
<keyword evidence="4 5" id="KW-0472">Membrane</keyword>
<dbReference type="InterPro" id="IPR023271">
    <property type="entry name" value="Aquaporin-like"/>
</dbReference>